<dbReference type="Gene3D" id="3.40.50.720">
    <property type="entry name" value="NAD(P)-binding Rossmann-like Domain"/>
    <property type="match status" value="1"/>
</dbReference>
<gene>
    <name evidence="3" type="ORF">BC343_04575</name>
</gene>
<comment type="similarity">
    <text evidence="1">Belongs to the NAD(P)-dependent epimerase/dehydratase family.</text>
</comment>
<keyword evidence="4" id="KW-1185">Reference proteome</keyword>
<dbReference type="OrthoDB" id="329806at2"/>
<dbReference type="EMBL" id="MBTF01000012">
    <property type="protein sequence ID" value="OOQ59461.1"/>
    <property type="molecule type" value="Genomic_DNA"/>
</dbReference>
<dbReference type="InterPro" id="IPR001509">
    <property type="entry name" value="Epimerase_deHydtase"/>
</dbReference>
<dbReference type="Pfam" id="PF01370">
    <property type="entry name" value="Epimerase"/>
    <property type="match status" value="1"/>
</dbReference>
<dbReference type="AlphaFoldDB" id="A0A1S9PES1"/>
<evidence type="ECO:0000256" key="1">
    <source>
        <dbReference type="ARBA" id="ARBA00007637"/>
    </source>
</evidence>
<reference evidence="3 4" key="1">
    <citation type="submission" date="2016-07" db="EMBL/GenBank/DDBJ databases">
        <title>Genomic analysis of zinc-resistant bacterium Mucilaginibacter pedocola TBZ30.</title>
        <authorList>
            <person name="Huang J."/>
            <person name="Tang J."/>
        </authorList>
    </citation>
    <scope>NUCLEOTIDE SEQUENCE [LARGE SCALE GENOMIC DNA]</scope>
    <source>
        <strain evidence="3 4">TBZ30</strain>
    </source>
</reference>
<sequence length="299" mass="33668">MKILIIGSMGFIGSHAYKYFSAKHQVWGADVVPNPGADNYYQLEKTDTDYTPVFNKHTFDICINASGNGSVPISINKPVFDFELNVTNTIKLLDAIRIHSPACKFINMSSAAVYGNPPSLPVTEDLPLKPMSPYGWHKLYAEQICKEYYYMYNLQTINLRLFSVYGEGLKKQLFWDTYQKCQSAKEIELFGSGNETRDFIYIGDLMKALECVVHRGLFNGEAINVSSGIETTIKEAATIFCASVDEKIKLKFNNIVKPGDPFHWRADISTLCGWGFAPHTTIQDGLKNTAQWLKQYHGA</sequence>
<dbReference type="RefSeq" id="WP_078348191.1">
    <property type="nucleotide sequence ID" value="NZ_MBTF01000012.1"/>
</dbReference>
<dbReference type="STRING" id="1792845.BC343_04575"/>
<organism evidence="3 4">
    <name type="scientific">Mucilaginibacter pedocola</name>
    <dbReference type="NCBI Taxonomy" id="1792845"/>
    <lineage>
        <taxon>Bacteria</taxon>
        <taxon>Pseudomonadati</taxon>
        <taxon>Bacteroidota</taxon>
        <taxon>Sphingobacteriia</taxon>
        <taxon>Sphingobacteriales</taxon>
        <taxon>Sphingobacteriaceae</taxon>
        <taxon>Mucilaginibacter</taxon>
    </lineage>
</organism>
<feature type="domain" description="NAD-dependent epimerase/dehydratase" evidence="2">
    <location>
        <begin position="3"/>
        <end position="225"/>
    </location>
</feature>
<dbReference type="PANTHER" id="PTHR43000">
    <property type="entry name" value="DTDP-D-GLUCOSE 4,6-DEHYDRATASE-RELATED"/>
    <property type="match status" value="1"/>
</dbReference>
<dbReference type="Gene3D" id="3.90.25.10">
    <property type="entry name" value="UDP-galactose 4-epimerase, domain 1"/>
    <property type="match status" value="1"/>
</dbReference>
<evidence type="ECO:0000259" key="2">
    <source>
        <dbReference type="Pfam" id="PF01370"/>
    </source>
</evidence>
<name>A0A1S9PES1_9SPHI</name>
<dbReference type="Proteomes" id="UP000189739">
    <property type="component" value="Unassembled WGS sequence"/>
</dbReference>
<evidence type="ECO:0000313" key="3">
    <source>
        <dbReference type="EMBL" id="OOQ59461.1"/>
    </source>
</evidence>
<comment type="caution">
    <text evidence="3">The sequence shown here is derived from an EMBL/GenBank/DDBJ whole genome shotgun (WGS) entry which is preliminary data.</text>
</comment>
<dbReference type="InterPro" id="IPR036291">
    <property type="entry name" value="NAD(P)-bd_dom_sf"/>
</dbReference>
<protein>
    <submittedName>
        <fullName evidence="3">dTDP-glucose 4,6-dehydratase</fullName>
    </submittedName>
</protein>
<proteinExistence type="inferred from homology"/>
<accession>A0A1S9PES1</accession>
<dbReference type="SUPFAM" id="SSF51735">
    <property type="entry name" value="NAD(P)-binding Rossmann-fold domains"/>
    <property type="match status" value="1"/>
</dbReference>
<evidence type="ECO:0000313" key="4">
    <source>
        <dbReference type="Proteomes" id="UP000189739"/>
    </source>
</evidence>